<dbReference type="CDD" id="cd04301">
    <property type="entry name" value="NAT_SF"/>
    <property type="match status" value="1"/>
</dbReference>
<keyword evidence="4" id="KW-1185">Reference proteome</keyword>
<feature type="region of interest" description="Disordered" evidence="1">
    <location>
        <begin position="262"/>
        <end position="292"/>
    </location>
</feature>
<dbReference type="Pfam" id="PF24553">
    <property type="entry name" value="Rv0428c_C"/>
    <property type="match status" value="1"/>
</dbReference>
<accession>A0ABT2CAR7</accession>
<organism evidence="3 4">
    <name type="scientific">Streptomyces pyxinae</name>
    <dbReference type="NCBI Taxonomy" id="2970734"/>
    <lineage>
        <taxon>Bacteria</taxon>
        <taxon>Bacillati</taxon>
        <taxon>Actinomycetota</taxon>
        <taxon>Actinomycetes</taxon>
        <taxon>Kitasatosporales</taxon>
        <taxon>Streptomycetaceae</taxon>
        <taxon>Streptomyces</taxon>
    </lineage>
</organism>
<name>A0ABT2CAR7_9ACTN</name>
<evidence type="ECO:0000256" key="1">
    <source>
        <dbReference type="SAM" id="MobiDB-lite"/>
    </source>
</evidence>
<dbReference type="InterPro" id="IPR056935">
    <property type="entry name" value="Rv0428c-like_C"/>
</dbReference>
<protein>
    <submittedName>
        <fullName evidence="3">GNAT family N-acetyltransferase</fullName>
    </submittedName>
</protein>
<sequence>MEFTGGGRLEVRITPSDVGKRVSVRRLSDAGAPGDRFTDTVGVLTSWDAGVLLVTRRSGEAVRIAESSLVGAKVVPAAPARRRGPAAGFGELARVQARGWPPVESEPLGEWTLRAAGGFTRRANSALPLGDPGLPLDAALDRVRAWYAARGLPAYLQAATGAEGTQERLCAALEERGWLREVTAEVRIGGLAPLADLASPADLVPSADLAGLAPDASGAARVTLSREPDEDWFRRYRRCAEPGPEVRAVVTGGPSVWFATVPGTGGPDRAPDPVGGPADGPTTGGPADGGPAAIGRCVIDGRWAGFMAVEVDPARRRQGLATAVMAALARQALAEGASAAWLQVETDNAPARALHDRLGFTIHHHYHHFRAPGSGT</sequence>
<dbReference type="Gene3D" id="3.40.630.30">
    <property type="match status" value="1"/>
</dbReference>
<dbReference type="Proteomes" id="UP001431313">
    <property type="component" value="Unassembled WGS sequence"/>
</dbReference>
<dbReference type="SUPFAM" id="SSF55729">
    <property type="entry name" value="Acyl-CoA N-acyltransferases (Nat)"/>
    <property type="match status" value="1"/>
</dbReference>
<dbReference type="PROSITE" id="PS51186">
    <property type="entry name" value="GNAT"/>
    <property type="match status" value="1"/>
</dbReference>
<gene>
    <name evidence="3" type="ORF">NX801_01955</name>
</gene>
<reference evidence="3" key="1">
    <citation type="submission" date="2022-08" db="EMBL/GenBank/DDBJ databases">
        <authorList>
            <person name="Somphong A."/>
            <person name="Phongsopitanun W."/>
        </authorList>
    </citation>
    <scope>NUCLEOTIDE SEQUENCE</scope>
    <source>
        <strain evidence="3">LP05-1</strain>
    </source>
</reference>
<dbReference type="InterPro" id="IPR016181">
    <property type="entry name" value="Acyl_CoA_acyltransferase"/>
</dbReference>
<feature type="domain" description="N-acetyltransferase" evidence="2">
    <location>
        <begin position="244"/>
        <end position="376"/>
    </location>
</feature>
<proteinExistence type="predicted"/>
<feature type="compositionally biased region" description="Low complexity" evidence="1">
    <location>
        <begin position="272"/>
        <end position="281"/>
    </location>
</feature>
<dbReference type="InterPro" id="IPR000182">
    <property type="entry name" value="GNAT_dom"/>
</dbReference>
<dbReference type="RefSeq" id="WP_258784956.1">
    <property type="nucleotide sequence ID" value="NZ_JANUGQ010000001.1"/>
</dbReference>
<evidence type="ECO:0000313" key="4">
    <source>
        <dbReference type="Proteomes" id="UP001431313"/>
    </source>
</evidence>
<comment type="caution">
    <text evidence="3">The sequence shown here is derived from an EMBL/GenBank/DDBJ whole genome shotgun (WGS) entry which is preliminary data.</text>
</comment>
<dbReference type="EMBL" id="JANUGQ010000001">
    <property type="protein sequence ID" value="MCS0634448.1"/>
    <property type="molecule type" value="Genomic_DNA"/>
</dbReference>
<evidence type="ECO:0000313" key="3">
    <source>
        <dbReference type="EMBL" id="MCS0634448.1"/>
    </source>
</evidence>
<evidence type="ECO:0000259" key="2">
    <source>
        <dbReference type="PROSITE" id="PS51186"/>
    </source>
</evidence>